<dbReference type="Gene3D" id="3.30.428.10">
    <property type="entry name" value="HIT-like"/>
    <property type="match status" value="1"/>
</dbReference>
<dbReference type="RefSeq" id="WP_024863865.1">
    <property type="nucleotide sequence ID" value="NZ_CP024965.1"/>
</dbReference>
<protein>
    <submittedName>
        <fullName evidence="5">Histidine triad protein</fullName>
    </submittedName>
</protein>
<accession>A0A2K8NY12</accession>
<dbReference type="SUPFAM" id="SSF54197">
    <property type="entry name" value="HIT-like"/>
    <property type="match status" value="1"/>
</dbReference>
<dbReference type="PROSITE" id="PS51084">
    <property type="entry name" value="HIT_2"/>
    <property type="match status" value="1"/>
</dbReference>
<evidence type="ECO:0000313" key="5">
    <source>
        <dbReference type="EMBL" id="ATZ18634.1"/>
    </source>
</evidence>
<dbReference type="PRINTS" id="PR00332">
    <property type="entry name" value="HISTRIAD"/>
</dbReference>
<proteinExistence type="predicted"/>
<evidence type="ECO:0000313" key="6">
    <source>
        <dbReference type="Proteomes" id="UP000232230"/>
    </source>
</evidence>
<keyword evidence="6" id="KW-1185">Reference proteome</keyword>
<dbReference type="PANTHER" id="PTHR46648">
    <property type="entry name" value="HIT FAMILY PROTEIN 1"/>
    <property type="match status" value="1"/>
</dbReference>
<reference evidence="5 6" key="1">
    <citation type="submission" date="2017-11" db="EMBL/GenBank/DDBJ databases">
        <title>Genome sequence of Entomoplasma somnilux PYAN-1 (ATCC 49194).</title>
        <authorList>
            <person name="Lo W.-S."/>
            <person name="Gasparich G.E."/>
            <person name="Kuo C.-H."/>
        </authorList>
    </citation>
    <scope>NUCLEOTIDE SEQUENCE [LARGE SCALE GENOMIC DNA]</scope>
    <source>
        <strain evidence="5 6">PYAN-1</strain>
    </source>
</reference>
<dbReference type="GO" id="GO:0003824">
    <property type="term" value="F:catalytic activity"/>
    <property type="evidence" value="ECO:0007669"/>
    <property type="project" value="InterPro"/>
</dbReference>
<evidence type="ECO:0000256" key="2">
    <source>
        <dbReference type="PIRSR" id="PIRSR601310-3"/>
    </source>
</evidence>
<feature type="short sequence motif" description="Histidine triad motif" evidence="2 3">
    <location>
        <begin position="95"/>
        <end position="99"/>
    </location>
</feature>
<dbReference type="InterPro" id="IPR001310">
    <property type="entry name" value="Histidine_triad_HIT"/>
</dbReference>
<feature type="active site" description="Tele-AMP-histidine intermediate" evidence="1">
    <location>
        <position position="97"/>
    </location>
</feature>
<dbReference type="Pfam" id="PF01230">
    <property type="entry name" value="HIT"/>
    <property type="match status" value="1"/>
</dbReference>
<gene>
    <name evidence="5" type="primary">hit</name>
    <name evidence="5" type="ORF">ESOMN_v1c02500</name>
</gene>
<dbReference type="AlphaFoldDB" id="A0A2K8NY12"/>
<dbReference type="InterPro" id="IPR036265">
    <property type="entry name" value="HIT-like_sf"/>
</dbReference>
<organism evidence="5 6">
    <name type="scientific">Williamsoniiplasma somnilux</name>
    <dbReference type="NCBI Taxonomy" id="215578"/>
    <lineage>
        <taxon>Bacteria</taxon>
        <taxon>Bacillati</taxon>
        <taxon>Mycoplasmatota</taxon>
        <taxon>Mollicutes</taxon>
        <taxon>Entomoplasmatales</taxon>
        <taxon>Williamsoniiplasma</taxon>
    </lineage>
</organism>
<dbReference type="KEGG" id="esx:ESOMN_v1c02500"/>
<dbReference type="InterPro" id="IPR011146">
    <property type="entry name" value="HIT-like"/>
</dbReference>
<evidence type="ECO:0000259" key="4">
    <source>
        <dbReference type="PROSITE" id="PS51084"/>
    </source>
</evidence>
<evidence type="ECO:0000256" key="3">
    <source>
        <dbReference type="PROSITE-ProRule" id="PRU00464"/>
    </source>
</evidence>
<feature type="domain" description="HIT" evidence="4">
    <location>
        <begin position="4"/>
        <end position="110"/>
    </location>
</feature>
<dbReference type="PANTHER" id="PTHR46648:SF1">
    <property type="entry name" value="ADENOSINE 5'-MONOPHOSPHORAMIDASE HNT1"/>
    <property type="match status" value="1"/>
</dbReference>
<sequence length="130" mass="14908">MECLFCKIINNEIPCYKIYENETTLAFLDIFPNANGHCLVIPKKHVESFSKADSQIVCDVAKAKLAVIGKLTKLNPKGFNFVSNDGNEAFQEVLHYHEHIIPKYKKEEGFTFKINKVNLDDVNNIYNKLK</sequence>
<dbReference type="GO" id="GO:0009117">
    <property type="term" value="P:nucleotide metabolic process"/>
    <property type="evidence" value="ECO:0007669"/>
    <property type="project" value="TreeGrafter"/>
</dbReference>
<evidence type="ECO:0000256" key="1">
    <source>
        <dbReference type="PIRSR" id="PIRSR601310-1"/>
    </source>
</evidence>
<name>A0A2K8NY12_9MOLU</name>
<dbReference type="EMBL" id="CP024965">
    <property type="protein sequence ID" value="ATZ18634.1"/>
    <property type="molecule type" value="Genomic_DNA"/>
</dbReference>
<dbReference type="Proteomes" id="UP000232230">
    <property type="component" value="Chromosome"/>
</dbReference>